<feature type="chain" id="PRO_5042861809" description="PRC-barrel domain protein" evidence="2">
    <location>
        <begin position="22"/>
        <end position="305"/>
    </location>
</feature>
<dbReference type="Gene3D" id="2.30.30.240">
    <property type="entry name" value="PRC-barrel domain"/>
    <property type="match status" value="1"/>
</dbReference>
<gene>
    <name evidence="3" type="ORF">ATH84_101414</name>
</gene>
<feature type="signal peptide" evidence="2">
    <location>
        <begin position="1"/>
        <end position="21"/>
    </location>
</feature>
<feature type="region of interest" description="Disordered" evidence="1">
    <location>
        <begin position="18"/>
        <end position="45"/>
    </location>
</feature>
<evidence type="ECO:0000256" key="1">
    <source>
        <dbReference type="SAM" id="MobiDB-lite"/>
    </source>
</evidence>
<accession>A0AAQ0KLI8</accession>
<dbReference type="AlphaFoldDB" id="A0AAQ0KLI8"/>
<name>A0AAQ0KLI8_PARVE</name>
<proteinExistence type="predicted"/>
<reference evidence="3 4" key="1">
    <citation type="submission" date="2018-08" db="EMBL/GenBank/DDBJ databases">
        <title>Genomic Encyclopedia of Archaeal and Bacterial Type Strains, Phase II (KMG-II): from individual species to whole genera.</title>
        <authorList>
            <person name="Goeker M."/>
        </authorList>
    </citation>
    <scope>NUCLEOTIDE SEQUENCE [LARGE SCALE GENOMIC DNA]</scope>
    <source>
        <strain evidence="3 4">DSM 582</strain>
    </source>
</reference>
<sequence>MKQLFVTTALAAALSVTAAQAQETESQPVPMGQETAPAADEPLPTITPPDGYVEGEVVLTTENLQGATVYDASGDEIGEVHGLVFANGSTSLQGGDAGAAMQGSDAATTMPAPGADTEVPDAATETTPAAPPPAAAETGTDTGDTTGMAATGDTGTTDTATTATAPATEDANTSVESGTASPEATAPGLDTDSSNVASGTDRGDSDRIEGIGSDAGTITPTDATTPPVQTAPEGEAQPMGSAEISHAIIDVGGFLGMGEHRVAIPVGDLVVYRKDTDIRIYLPWTRQQLEALPEFDEDGPAPMTQ</sequence>
<dbReference type="EMBL" id="QUMX01000014">
    <property type="protein sequence ID" value="REG46621.1"/>
    <property type="molecule type" value="Genomic_DNA"/>
</dbReference>
<evidence type="ECO:0000256" key="2">
    <source>
        <dbReference type="SAM" id="SignalP"/>
    </source>
</evidence>
<protein>
    <recommendedName>
        <fullName evidence="5">PRC-barrel domain protein</fullName>
    </recommendedName>
</protein>
<evidence type="ECO:0008006" key="5">
    <source>
        <dbReference type="Google" id="ProtNLM"/>
    </source>
</evidence>
<evidence type="ECO:0000313" key="4">
    <source>
        <dbReference type="Proteomes" id="UP000256794"/>
    </source>
</evidence>
<feature type="compositionally biased region" description="Polar residues" evidence="1">
    <location>
        <begin position="172"/>
        <end position="182"/>
    </location>
</feature>
<dbReference type="RefSeq" id="WP_116171131.1">
    <property type="nucleotide sequence ID" value="NZ_CP035287.1"/>
</dbReference>
<evidence type="ECO:0000313" key="3">
    <source>
        <dbReference type="EMBL" id="REG46621.1"/>
    </source>
</evidence>
<keyword evidence="4" id="KW-1185">Reference proteome</keyword>
<dbReference type="Proteomes" id="UP000256794">
    <property type="component" value="Unassembled WGS sequence"/>
</dbReference>
<keyword evidence="2" id="KW-0732">Signal</keyword>
<dbReference type="InterPro" id="IPR011033">
    <property type="entry name" value="PRC_barrel-like_sf"/>
</dbReference>
<feature type="compositionally biased region" description="Polar residues" evidence="1">
    <location>
        <begin position="216"/>
        <end position="228"/>
    </location>
</feature>
<comment type="caution">
    <text evidence="3">The sequence shown here is derived from an EMBL/GenBank/DDBJ whole genome shotgun (WGS) entry which is preliminary data.</text>
</comment>
<feature type="compositionally biased region" description="Low complexity" evidence="1">
    <location>
        <begin position="135"/>
        <end position="171"/>
    </location>
</feature>
<dbReference type="SUPFAM" id="SSF50346">
    <property type="entry name" value="PRC-barrel domain"/>
    <property type="match status" value="1"/>
</dbReference>
<organism evidence="3 4">
    <name type="scientific">Paracoccus versutus</name>
    <name type="common">Thiobacillus versutus</name>
    <dbReference type="NCBI Taxonomy" id="34007"/>
    <lineage>
        <taxon>Bacteria</taxon>
        <taxon>Pseudomonadati</taxon>
        <taxon>Pseudomonadota</taxon>
        <taxon>Alphaproteobacteria</taxon>
        <taxon>Rhodobacterales</taxon>
        <taxon>Paracoccaceae</taxon>
        <taxon>Paracoccus</taxon>
    </lineage>
</organism>
<feature type="region of interest" description="Disordered" evidence="1">
    <location>
        <begin position="94"/>
        <end position="239"/>
    </location>
</feature>
<feature type="compositionally biased region" description="Low complexity" evidence="1">
    <location>
        <begin position="115"/>
        <end position="128"/>
    </location>
</feature>